<comment type="caution">
    <text evidence="3">The sequence shown here is derived from an EMBL/GenBank/DDBJ whole genome shotgun (WGS) entry which is preliminary data.</text>
</comment>
<proteinExistence type="predicted"/>
<dbReference type="PANTHER" id="PTHR45947:SF3">
    <property type="entry name" value="SULFOQUINOVOSYL TRANSFERASE SQD2"/>
    <property type="match status" value="1"/>
</dbReference>
<reference evidence="3 4" key="1">
    <citation type="journal article" date="2019" name="Nat. Med.">
        <title>A library of human gut bacterial isolates paired with longitudinal multiomics data enables mechanistic microbiome research.</title>
        <authorList>
            <person name="Poyet M."/>
            <person name="Groussin M."/>
            <person name="Gibbons S.M."/>
            <person name="Avila-Pacheco J."/>
            <person name="Jiang X."/>
            <person name="Kearney S.M."/>
            <person name="Perrotta A.R."/>
            <person name="Berdy B."/>
            <person name="Zhao S."/>
            <person name="Lieberman T.D."/>
            <person name="Swanson P.K."/>
            <person name="Smith M."/>
            <person name="Roesemann S."/>
            <person name="Alexander J.E."/>
            <person name="Rich S.A."/>
            <person name="Livny J."/>
            <person name="Vlamakis H."/>
            <person name="Clish C."/>
            <person name="Bullock K."/>
            <person name="Deik A."/>
            <person name="Scott J."/>
            <person name="Pierce K.A."/>
            <person name="Xavier R.J."/>
            <person name="Alm E.J."/>
        </authorList>
    </citation>
    <scope>NUCLEOTIDE SEQUENCE [LARGE SCALE GENOMIC DNA]</scope>
    <source>
        <strain evidence="3 4">BIOML-A1</strain>
    </source>
</reference>
<dbReference type="GO" id="GO:0016758">
    <property type="term" value="F:hexosyltransferase activity"/>
    <property type="evidence" value="ECO:0007669"/>
    <property type="project" value="TreeGrafter"/>
</dbReference>
<dbReference type="Pfam" id="PF13477">
    <property type="entry name" value="Glyco_trans_4_2"/>
    <property type="match status" value="1"/>
</dbReference>
<dbReference type="InterPro" id="IPR001296">
    <property type="entry name" value="Glyco_trans_1"/>
</dbReference>
<dbReference type="EMBL" id="VWAQ01000011">
    <property type="protein sequence ID" value="KAA5206909.1"/>
    <property type="molecule type" value="Genomic_DNA"/>
</dbReference>
<evidence type="ECO:0000259" key="1">
    <source>
        <dbReference type="Pfam" id="PF00534"/>
    </source>
</evidence>
<gene>
    <name evidence="3" type="ORF">F2Z25_13600</name>
</gene>
<dbReference type="Pfam" id="PF00534">
    <property type="entry name" value="Glycos_transf_1"/>
    <property type="match status" value="1"/>
</dbReference>
<feature type="domain" description="Glycosyl transferase family 1" evidence="1">
    <location>
        <begin position="191"/>
        <end position="358"/>
    </location>
</feature>
<dbReference type="AlphaFoldDB" id="A0A5M5X5H0"/>
<evidence type="ECO:0000313" key="4">
    <source>
        <dbReference type="Proteomes" id="UP000429838"/>
    </source>
</evidence>
<dbReference type="CDD" id="cd03808">
    <property type="entry name" value="GT4_CapM-like"/>
    <property type="match status" value="1"/>
</dbReference>
<accession>A0A5M5X5H0</accession>
<protein>
    <submittedName>
        <fullName evidence="3">Glycosyltransferase family 4 protein</fullName>
    </submittedName>
</protein>
<name>A0A5M5X5H0_BACFG</name>
<evidence type="ECO:0000313" key="3">
    <source>
        <dbReference type="EMBL" id="KAA5206909.1"/>
    </source>
</evidence>
<dbReference type="Proteomes" id="UP000429838">
    <property type="component" value="Unassembled WGS sequence"/>
</dbReference>
<organism evidence="3 4">
    <name type="scientific">Bacteroides fragilis</name>
    <dbReference type="NCBI Taxonomy" id="817"/>
    <lineage>
        <taxon>Bacteria</taxon>
        <taxon>Pseudomonadati</taxon>
        <taxon>Bacteroidota</taxon>
        <taxon>Bacteroidia</taxon>
        <taxon>Bacteroidales</taxon>
        <taxon>Bacteroidaceae</taxon>
        <taxon>Bacteroides</taxon>
    </lineage>
</organism>
<dbReference type="RefSeq" id="WP_115473140.1">
    <property type="nucleotide sequence ID" value="NZ_JABFHU010000003.1"/>
</dbReference>
<dbReference type="InterPro" id="IPR028098">
    <property type="entry name" value="Glyco_trans_4-like_N"/>
</dbReference>
<sequence length="381" mass="43604">MTVLHVVNIFFTIPYFLGEQLLYFDKKGYSMHIICSPSEELKEYSIAYNFSYEEIPILRKISLYKDCKAIWRICRYIKNEKVDVVTGHTPKGALLAMIASFIMHVPIRLYFRHGIVYETSKGFKRLILILIDFITSLLSTKIVCVSPSVFKRSLEDNLNSKDKQIVLYKGTCNGINTSKFCKNSIEHSIIEKIKNEYEISDQNFVIGYTGRLVKDKGIIELIEALEILRTNHKNVILLLVGMLDERDALPNDIIQSIDTKPYIKITGYVNNSFMPNYYAMMDVFVLPSYREGFPTSILEASSMKIPVITTKATGCIDAILEGNTGLFVEHDKTDIANAILNLMKSPDLRKKMGQSGRNFVVNNFSPELVWNEIEKLYHSVK</sequence>
<dbReference type="InterPro" id="IPR050194">
    <property type="entry name" value="Glycosyltransferase_grp1"/>
</dbReference>
<keyword evidence="3" id="KW-0808">Transferase</keyword>
<feature type="domain" description="Glycosyltransferase subfamily 4-like N-terminal" evidence="2">
    <location>
        <begin position="17"/>
        <end position="131"/>
    </location>
</feature>
<dbReference type="PANTHER" id="PTHR45947">
    <property type="entry name" value="SULFOQUINOVOSYL TRANSFERASE SQD2"/>
    <property type="match status" value="1"/>
</dbReference>
<evidence type="ECO:0000259" key="2">
    <source>
        <dbReference type="Pfam" id="PF13477"/>
    </source>
</evidence>
<dbReference type="SUPFAM" id="SSF53756">
    <property type="entry name" value="UDP-Glycosyltransferase/glycogen phosphorylase"/>
    <property type="match status" value="1"/>
</dbReference>
<dbReference type="Gene3D" id="3.40.50.2000">
    <property type="entry name" value="Glycogen Phosphorylase B"/>
    <property type="match status" value="2"/>
</dbReference>